<organism evidence="2 3">
    <name type="scientific">Borborobacter arsenicus</name>
    <dbReference type="NCBI Taxonomy" id="1851146"/>
    <lineage>
        <taxon>Bacteria</taxon>
        <taxon>Pseudomonadati</taxon>
        <taxon>Pseudomonadota</taxon>
        <taxon>Alphaproteobacteria</taxon>
        <taxon>Hyphomicrobiales</taxon>
        <taxon>Phyllobacteriaceae</taxon>
        <taxon>Borborobacter</taxon>
    </lineage>
</organism>
<name>A0A432V1V5_9HYPH</name>
<dbReference type="Gene3D" id="3.90.960.10">
    <property type="entry name" value="YbaK/aminoacyl-tRNA synthetase-associated domain"/>
    <property type="match status" value="1"/>
</dbReference>
<dbReference type="PANTHER" id="PTHR30411:SF1">
    <property type="entry name" value="CYTOPLASMIC PROTEIN"/>
    <property type="match status" value="1"/>
</dbReference>
<keyword evidence="3" id="KW-1185">Reference proteome</keyword>
<dbReference type="EMBL" id="RKST01000022">
    <property type="protein sequence ID" value="RUM96173.1"/>
    <property type="molecule type" value="Genomic_DNA"/>
</dbReference>
<dbReference type="InterPro" id="IPR036754">
    <property type="entry name" value="YbaK/aa-tRNA-synt-asso_dom_sf"/>
</dbReference>
<dbReference type="Proteomes" id="UP000281647">
    <property type="component" value="Unassembled WGS sequence"/>
</dbReference>
<dbReference type="PANTHER" id="PTHR30411">
    <property type="entry name" value="CYTOPLASMIC PROTEIN"/>
    <property type="match status" value="1"/>
</dbReference>
<dbReference type="Pfam" id="PF04073">
    <property type="entry name" value="tRNA_edit"/>
    <property type="match status" value="1"/>
</dbReference>
<accession>A0A432V1V5</accession>
<dbReference type="SUPFAM" id="SSF55826">
    <property type="entry name" value="YbaK/ProRS associated domain"/>
    <property type="match status" value="1"/>
</dbReference>
<dbReference type="GO" id="GO:0002161">
    <property type="term" value="F:aminoacyl-tRNA deacylase activity"/>
    <property type="evidence" value="ECO:0007669"/>
    <property type="project" value="InterPro"/>
</dbReference>
<dbReference type="CDD" id="cd04333">
    <property type="entry name" value="ProX_deacylase"/>
    <property type="match status" value="1"/>
</dbReference>
<protein>
    <submittedName>
        <fullName evidence="2">YbaK/EbsC family protein</fullName>
    </submittedName>
</protein>
<comment type="caution">
    <text evidence="2">The sequence shown here is derived from an EMBL/GenBank/DDBJ whole genome shotgun (WGS) entry which is preliminary data.</text>
</comment>
<dbReference type="RefSeq" id="WP_128628216.1">
    <property type="nucleotide sequence ID" value="NZ_RKST01000022.1"/>
</dbReference>
<dbReference type="InterPro" id="IPR007214">
    <property type="entry name" value="YbaK/aa-tRNA-synth-assoc-dom"/>
</dbReference>
<proteinExistence type="predicted"/>
<evidence type="ECO:0000259" key="1">
    <source>
        <dbReference type="Pfam" id="PF04073"/>
    </source>
</evidence>
<evidence type="ECO:0000313" key="3">
    <source>
        <dbReference type="Proteomes" id="UP000281647"/>
    </source>
</evidence>
<gene>
    <name evidence="2" type="ORF">EET67_19470</name>
</gene>
<sequence>MSGSIERVTQAAQTAGLDITVRRMGASTRTAEEAAAQCGCDVAQIVKSLIFQGERSGRLYLFLVSGTNQLDIGKAAALVSEPLKRADPRQIRDETGFAIGGVSPIGHRIALQALADETLLSFDQVWAAAGAHDAVFAAEPRALFAAARAQAADLAARSNPLGQFNVQPTA</sequence>
<dbReference type="AlphaFoldDB" id="A0A432V1V5"/>
<dbReference type="OrthoDB" id="9798760at2"/>
<evidence type="ECO:0000313" key="2">
    <source>
        <dbReference type="EMBL" id="RUM96173.1"/>
    </source>
</evidence>
<reference evidence="2 3" key="1">
    <citation type="submission" date="2018-11" db="EMBL/GenBank/DDBJ databases">
        <title>Pseudaminobacter arsenicus sp. nov., an arsenic-resistant bacterium isolated from arsenic-rich aquifers.</title>
        <authorList>
            <person name="Mu Y."/>
        </authorList>
    </citation>
    <scope>NUCLEOTIDE SEQUENCE [LARGE SCALE GENOMIC DNA]</scope>
    <source>
        <strain evidence="2 3">CB3</strain>
    </source>
</reference>
<feature type="domain" description="YbaK/aminoacyl-tRNA synthetase-associated" evidence="1">
    <location>
        <begin position="27"/>
        <end position="143"/>
    </location>
</feature>